<feature type="domain" description="SH2" evidence="13">
    <location>
        <begin position="827"/>
        <end position="918"/>
    </location>
</feature>
<dbReference type="KEGG" id="mbr:MONBRDRAFT_32425"/>
<feature type="chain" id="PRO_5002744536" description="Myosin motor domain-containing protein" evidence="12">
    <location>
        <begin position="35"/>
        <end position="1021"/>
    </location>
</feature>
<dbReference type="Pfam" id="PF00063">
    <property type="entry name" value="Myosin_head"/>
    <property type="match status" value="1"/>
</dbReference>
<dbReference type="PANTHER" id="PTHR46256">
    <property type="entry name" value="AGAP011099-PA"/>
    <property type="match status" value="1"/>
</dbReference>
<dbReference type="GO" id="GO:0016020">
    <property type="term" value="C:membrane"/>
    <property type="evidence" value="ECO:0000318"/>
    <property type="project" value="GO_Central"/>
</dbReference>
<organism evidence="15 16">
    <name type="scientific">Monosiga brevicollis</name>
    <name type="common">Choanoflagellate</name>
    <dbReference type="NCBI Taxonomy" id="81824"/>
    <lineage>
        <taxon>Eukaryota</taxon>
        <taxon>Choanoflagellata</taxon>
        <taxon>Craspedida</taxon>
        <taxon>Salpingoecidae</taxon>
        <taxon>Monosiga</taxon>
    </lineage>
</organism>
<dbReference type="PROSITE" id="PS51456">
    <property type="entry name" value="MYOSIN_MOTOR"/>
    <property type="match status" value="1"/>
</dbReference>
<dbReference type="Proteomes" id="UP000001357">
    <property type="component" value="Unassembled WGS sequence"/>
</dbReference>
<dbReference type="InterPro" id="IPR000980">
    <property type="entry name" value="SH2"/>
</dbReference>
<dbReference type="SUPFAM" id="SSF52540">
    <property type="entry name" value="P-loop containing nucleoside triphosphate hydrolases"/>
    <property type="match status" value="1"/>
</dbReference>
<evidence type="ECO:0000313" key="15">
    <source>
        <dbReference type="EMBL" id="EDQ89226.1"/>
    </source>
</evidence>
<keyword evidence="5 10" id="KW-0518">Myosin</keyword>
<evidence type="ECO:0000256" key="1">
    <source>
        <dbReference type="ARBA" id="ARBA00004245"/>
    </source>
</evidence>
<keyword evidence="8" id="KW-0966">Cell projection</keyword>
<dbReference type="OMA" id="SENRFGY"/>
<feature type="region of interest" description="Actin-binding" evidence="10">
    <location>
        <begin position="573"/>
        <end position="595"/>
    </location>
</feature>
<evidence type="ECO:0000256" key="3">
    <source>
        <dbReference type="ARBA" id="ARBA00022490"/>
    </source>
</evidence>
<evidence type="ECO:0000313" key="16">
    <source>
        <dbReference type="Proteomes" id="UP000001357"/>
    </source>
</evidence>
<dbReference type="Gene3D" id="1.20.120.720">
    <property type="entry name" value="Myosin VI head, motor domain, U50 subdomain"/>
    <property type="match status" value="1"/>
</dbReference>
<dbReference type="GO" id="GO:0000146">
    <property type="term" value="F:microfilament motor activity"/>
    <property type="evidence" value="ECO:0000318"/>
    <property type="project" value="GO_Central"/>
</dbReference>
<feature type="region of interest" description="Disordered" evidence="11">
    <location>
        <begin position="918"/>
        <end position="1021"/>
    </location>
</feature>
<dbReference type="Gene3D" id="3.40.850.10">
    <property type="entry name" value="Kinesin motor domain"/>
    <property type="match status" value="2"/>
</dbReference>
<dbReference type="RefSeq" id="XP_001745802.1">
    <property type="nucleotide sequence ID" value="XM_001745750.1"/>
</dbReference>
<evidence type="ECO:0000256" key="8">
    <source>
        <dbReference type="ARBA" id="ARBA00023273"/>
    </source>
</evidence>
<evidence type="ECO:0000256" key="6">
    <source>
        <dbReference type="ARBA" id="ARBA00023175"/>
    </source>
</evidence>
<keyword evidence="9" id="KW-0727">SH2 domain</keyword>
<evidence type="ECO:0008006" key="17">
    <source>
        <dbReference type="Google" id="ProtNLM"/>
    </source>
</evidence>
<accession>A9UZG2</accession>
<comment type="subcellular location">
    <subcellularLocation>
        <location evidence="2">Cell projection</location>
    </subcellularLocation>
    <subcellularLocation>
        <location evidence="1">Cytoplasm</location>
        <location evidence="1">Cytoskeleton</location>
    </subcellularLocation>
</comment>
<evidence type="ECO:0000256" key="4">
    <source>
        <dbReference type="ARBA" id="ARBA00022737"/>
    </source>
</evidence>
<dbReference type="SUPFAM" id="SSF55550">
    <property type="entry name" value="SH2 domain"/>
    <property type="match status" value="1"/>
</dbReference>
<dbReference type="InParanoid" id="A9UZG2"/>
<comment type="caution">
    <text evidence="10">Lacks conserved residue(s) required for the propagation of feature annotation.</text>
</comment>
<keyword evidence="7" id="KW-0206">Cytoskeleton</keyword>
<dbReference type="eggNOG" id="KOG4229">
    <property type="taxonomic scope" value="Eukaryota"/>
</dbReference>
<dbReference type="EMBL" id="CH991551">
    <property type="protein sequence ID" value="EDQ89226.1"/>
    <property type="molecule type" value="Genomic_DNA"/>
</dbReference>
<dbReference type="Gene3D" id="3.30.505.10">
    <property type="entry name" value="SH2 domain"/>
    <property type="match status" value="1"/>
</dbReference>
<dbReference type="Gene3D" id="1.10.10.820">
    <property type="match status" value="1"/>
</dbReference>
<feature type="region of interest" description="Disordered" evidence="11">
    <location>
        <begin position="768"/>
        <end position="799"/>
    </location>
</feature>
<feature type="domain" description="Myosin motor" evidence="14">
    <location>
        <begin position="104"/>
        <end position="694"/>
    </location>
</feature>
<dbReference type="SMART" id="SM00252">
    <property type="entry name" value="SH2"/>
    <property type="match status" value="1"/>
</dbReference>
<dbReference type="InterPro" id="IPR001609">
    <property type="entry name" value="Myosin_head_motor_dom-like"/>
</dbReference>
<dbReference type="Pfam" id="PF00017">
    <property type="entry name" value="SH2"/>
    <property type="match status" value="1"/>
</dbReference>
<proteinExistence type="inferred from homology"/>
<sequence length="1021" mass="113774">MAWSMQPVQPFASSLDTSVLLVLANPIWFSLCQAVRDNSTHPARMAALAFNAQQQPRTLKPPLSLLLEALLGETQQQTTTTSARFEMAAPARPAKAGAKPWIKGDVDDLASLANLDDSILLEELKTRYFANKIYTYVGDILVAINPFQDLPLYTKQIKDQYHDIPKSAAAPHVYAIADQAYHSMISEYLLERSRVVRQNAGENNFHVMYYVFASPNAAQLGLNDYRRFNYVSQCASFPRDNQGSYNEVISAFRTVGFSQVEQANVHSMLAAVLHIGNIEFEDIYSTSETPEMSSPREVLNTAASVLGVDPNALFESIVAVTTVTRGETIRRVNTPDKSTDTKNAIAKALYGRLFSWIVSQINNLLAVGSRSRGARLDIGILDIFGFEHFQTNGFEQLCINVANEQLQNFFNQHIFKQELAEYAREGIDGSNITFEDNQPLLDMCFGKPIGLFALLDEESRFPRATDDTLIQKLKNQLTGQAGYEPARTSAPCFTIKHYAGAVEYTSYGFLDRNRDELSQDVRKMAQSSSNELVRQLFANDDDDTPRHGGSSAVQANSAQKRSATVSHQFVADLRLLIDKMMKCMAHFVRCIKPNTEQAPSKFIDDFVNGQLRYTGMLETTRIRREGYSFRPTFAEFMERFGILAYGPSARVEASSQTCSKVLAASGVKGWLVGKTKASMSLGLIMFECCNSAVVFLKYWQVEQLDKSIKLFHDHARILQKVAKGFLARKFRANMKRKMQMYLQETGVFFETVRRNGATYGARVASNDAEDMRRHASGIQPRRPPPSVPAGPRKSEQELKRDASIAWWKEKEEPRGAGKDSYGGFMPWFHGLISRREAEELLRPRYIGCFLVRVSENRFGYTLSYRVSDRCRHYMVEQNTQGQYALVGVSKIADSLNELIEWFQRNPINEDMDMLREPCGQKMNDDGTEECDYGELMSPGTVVTSSSSSHVPFSGGPPPVPRDRKPSSAGGAVPPPVSRAGKPGAAPAPMGAGAPPPIHRERKPSSAGGAVPPPISRANKPR</sequence>
<feature type="compositionally biased region" description="Low complexity" evidence="11">
    <location>
        <begin position="937"/>
        <end position="953"/>
    </location>
</feature>
<feature type="signal peptide" evidence="12">
    <location>
        <begin position="1"/>
        <end position="34"/>
    </location>
</feature>
<keyword evidence="3" id="KW-0963">Cytoplasm</keyword>
<name>A9UZG2_MONBE</name>
<evidence type="ECO:0000256" key="10">
    <source>
        <dbReference type="PROSITE-ProRule" id="PRU00782"/>
    </source>
</evidence>
<evidence type="ECO:0000256" key="7">
    <source>
        <dbReference type="ARBA" id="ARBA00023212"/>
    </source>
</evidence>
<keyword evidence="6" id="KW-0505">Motor protein</keyword>
<dbReference type="Gene3D" id="1.20.58.530">
    <property type="match status" value="1"/>
</dbReference>
<dbReference type="STRING" id="81824.A9UZG2"/>
<dbReference type="GO" id="GO:0005737">
    <property type="term" value="C:cytoplasm"/>
    <property type="evidence" value="ECO:0000318"/>
    <property type="project" value="GO_Central"/>
</dbReference>
<keyword evidence="10" id="KW-0009">Actin-binding</keyword>
<keyword evidence="12" id="KW-0732">Signal</keyword>
<evidence type="ECO:0000259" key="14">
    <source>
        <dbReference type="PROSITE" id="PS51456"/>
    </source>
</evidence>
<evidence type="ECO:0000256" key="12">
    <source>
        <dbReference type="SAM" id="SignalP"/>
    </source>
</evidence>
<dbReference type="PANTHER" id="PTHR46256:SF5">
    <property type="entry name" value="MYOSIN-IIIB-LIKE"/>
    <property type="match status" value="1"/>
</dbReference>
<dbReference type="GO" id="GO:0051015">
    <property type="term" value="F:actin filament binding"/>
    <property type="evidence" value="ECO:0000318"/>
    <property type="project" value="GO_Central"/>
</dbReference>
<feature type="compositionally biased region" description="Low complexity" evidence="11">
    <location>
        <begin position="979"/>
        <end position="992"/>
    </location>
</feature>
<dbReference type="InterPro" id="IPR052409">
    <property type="entry name" value="Myosin-III_kinase_activity"/>
</dbReference>
<dbReference type="eggNOG" id="KOG0160">
    <property type="taxonomic scope" value="Eukaryota"/>
</dbReference>
<evidence type="ECO:0000256" key="5">
    <source>
        <dbReference type="ARBA" id="ARBA00023123"/>
    </source>
</evidence>
<keyword evidence="4" id="KW-0677">Repeat</keyword>
<reference evidence="15 16" key="1">
    <citation type="journal article" date="2008" name="Nature">
        <title>The genome of the choanoflagellate Monosiga brevicollis and the origin of metazoans.</title>
        <authorList>
            <consortium name="JGI Sequencing"/>
            <person name="King N."/>
            <person name="Westbrook M.J."/>
            <person name="Young S.L."/>
            <person name="Kuo A."/>
            <person name="Abedin M."/>
            <person name="Chapman J."/>
            <person name="Fairclough S."/>
            <person name="Hellsten U."/>
            <person name="Isogai Y."/>
            <person name="Letunic I."/>
            <person name="Marr M."/>
            <person name="Pincus D."/>
            <person name="Putnam N."/>
            <person name="Rokas A."/>
            <person name="Wright K.J."/>
            <person name="Zuzow R."/>
            <person name="Dirks W."/>
            <person name="Good M."/>
            <person name="Goodstein D."/>
            <person name="Lemons D."/>
            <person name="Li W."/>
            <person name="Lyons J.B."/>
            <person name="Morris A."/>
            <person name="Nichols S."/>
            <person name="Richter D.J."/>
            <person name="Salamov A."/>
            <person name="Bork P."/>
            <person name="Lim W.A."/>
            <person name="Manning G."/>
            <person name="Miller W.T."/>
            <person name="McGinnis W."/>
            <person name="Shapiro H."/>
            <person name="Tjian R."/>
            <person name="Grigoriev I.V."/>
            <person name="Rokhsar D."/>
        </authorList>
    </citation>
    <scope>NUCLEOTIDE SEQUENCE [LARGE SCALE GENOMIC DNA]</scope>
    <source>
        <strain evidence="16">MX1 / ATCC 50154</strain>
    </source>
</reference>
<dbReference type="AlphaFoldDB" id="A9UZG2"/>
<gene>
    <name evidence="15" type="ORF">MONBRDRAFT_32425</name>
</gene>
<comment type="similarity">
    <text evidence="10">Belongs to the TRAFAC class myosin-kinesin ATPase superfamily. Myosin family.</text>
</comment>
<evidence type="ECO:0000256" key="9">
    <source>
        <dbReference type="PROSITE-ProRule" id="PRU00191"/>
    </source>
</evidence>
<evidence type="ECO:0000259" key="13">
    <source>
        <dbReference type="PROSITE" id="PS50001"/>
    </source>
</evidence>
<evidence type="ECO:0000256" key="11">
    <source>
        <dbReference type="SAM" id="MobiDB-lite"/>
    </source>
</evidence>
<dbReference type="InterPro" id="IPR027417">
    <property type="entry name" value="P-loop_NTPase"/>
</dbReference>
<dbReference type="SMART" id="SM00242">
    <property type="entry name" value="MYSc"/>
    <property type="match status" value="1"/>
</dbReference>
<dbReference type="Gene3D" id="1.20.5.4820">
    <property type="match status" value="1"/>
</dbReference>
<dbReference type="GO" id="GO:0042995">
    <property type="term" value="C:cell projection"/>
    <property type="evidence" value="ECO:0007669"/>
    <property type="project" value="UniProtKB-SubCell"/>
</dbReference>
<dbReference type="GeneID" id="5891159"/>
<protein>
    <recommendedName>
        <fullName evidence="17">Myosin motor domain-containing protein</fullName>
    </recommendedName>
</protein>
<dbReference type="GO" id="GO:0015629">
    <property type="term" value="C:actin cytoskeleton"/>
    <property type="evidence" value="ECO:0000318"/>
    <property type="project" value="GO_Central"/>
</dbReference>
<evidence type="ECO:0000256" key="2">
    <source>
        <dbReference type="ARBA" id="ARBA00004316"/>
    </source>
</evidence>
<keyword evidence="16" id="KW-1185">Reference proteome</keyword>
<dbReference type="GO" id="GO:0016459">
    <property type="term" value="C:myosin complex"/>
    <property type="evidence" value="ECO:0007669"/>
    <property type="project" value="UniProtKB-KW"/>
</dbReference>
<dbReference type="PROSITE" id="PS50001">
    <property type="entry name" value="SH2"/>
    <property type="match status" value="1"/>
</dbReference>
<dbReference type="InterPro" id="IPR036860">
    <property type="entry name" value="SH2_dom_sf"/>
</dbReference>
<dbReference type="GO" id="GO:0005524">
    <property type="term" value="F:ATP binding"/>
    <property type="evidence" value="ECO:0007669"/>
    <property type="project" value="InterPro"/>
</dbReference>
<dbReference type="InterPro" id="IPR036961">
    <property type="entry name" value="Kinesin_motor_dom_sf"/>
</dbReference>
<dbReference type="CDD" id="cd00124">
    <property type="entry name" value="MYSc"/>
    <property type="match status" value="1"/>
</dbReference>
<dbReference type="GO" id="GO:0007015">
    <property type="term" value="P:actin filament organization"/>
    <property type="evidence" value="ECO:0000318"/>
    <property type="project" value="GO_Central"/>
</dbReference>
<feature type="region of interest" description="Disordered" evidence="11">
    <location>
        <begin position="539"/>
        <end position="559"/>
    </location>
</feature>